<feature type="modified residue" description="4-aspartylphosphate" evidence="6">
    <location>
        <position position="52"/>
    </location>
</feature>
<dbReference type="InterPro" id="IPR011006">
    <property type="entry name" value="CheY-like_superfamily"/>
</dbReference>
<dbReference type="Gene3D" id="3.40.50.2300">
    <property type="match status" value="1"/>
</dbReference>
<protein>
    <submittedName>
        <fullName evidence="10">Response regulator transcription factor</fullName>
    </submittedName>
</protein>
<evidence type="ECO:0000256" key="5">
    <source>
        <dbReference type="ARBA" id="ARBA00023163"/>
    </source>
</evidence>
<evidence type="ECO:0000313" key="11">
    <source>
        <dbReference type="Proteomes" id="UP001500503"/>
    </source>
</evidence>
<dbReference type="InterPro" id="IPR001867">
    <property type="entry name" value="OmpR/PhoB-type_DNA-bd"/>
</dbReference>
<evidence type="ECO:0000256" key="1">
    <source>
        <dbReference type="ARBA" id="ARBA00022553"/>
    </source>
</evidence>
<feature type="DNA-binding region" description="OmpR/PhoB-type" evidence="7">
    <location>
        <begin position="124"/>
        <end position="223"/>
    </location>
</feature>
<sequence>MPAILLIEDDPLVRRGLQLALSRHGHDVRTADTGEDGLAELRSSMPDLVVLDLMLPGIDGFEVCRRIRAAGEIPVIILTARGDDFDVVGGLEAGADDYVVKPARPTVLDARIRAVLRRSTGASDGVRVHRDLRIDTTALTVSLHGRPVTLTPTELRLLLTLSAAPGRVFTRQRLLEEVWEHDYLGDSRLVDNCVQRLRAKIEADPATPAYVQTVRGFGYRFGPV</sequence>
<reference evidence="11" key="1">
    <citation type="journal article" date="2019" name="Int. J. Syst. Evol. Microbiol.">
        <title>The Global Catalogue of Microorganisms (GCM) 10K type strain sequencing project: providing services to taxonomists for standard genome sequencing and annotation.</title>
        <authorList>
            <consortium name="The Broad Institute Genomics Platform"/>
            <consortium name="The Broad Institute Genome Sequencing Center for Infectious Disease"/>
            <person name="Wu L."/>
            <person name="Ma J."/>
        </authorList>
    </citation>
    <scope>NUCLEOTIDE SEQUENCE [LARGE SCALE GENOMIC DNA]</scope>
    <source>
        <strain evidence="11">JCM 17933</strain>
    </source>
</reference>
<dbReference type="InterPro" id="IPR001789">
    <property type="entry name" value="Sig_transdc_resp-reg_receiver"/>
</dbReference>
<feature type="domain" description="OmpR/PhoB-type" evidence="9">
    <location>
        <begin position="124"/>
        <end position="223"/>
    </location>
</feature>
<keyword evidence="5" id="KW-0804">Transcription</keyword>
<evidence type="ECO:0000256" key="4">
    <source>
        <dbReference type="ARBA" id="ARBA00023125"/>
    </source>
</evidence>
<dbReference type="PROSITE" id="PS50110">
    <property type="entry name" value="RESPONSE_REGULATORY"/>
    <property type="match status" value="1"/>
</dbReference>
<keyword evidence="1 6" id="KW-0597">Phosphoprotein</keyword>
<keyword evidence="11" id="KW-1185">Reference proteome</keyword>
<dbReference type="InterPro" id="IPR036388">
    <property type="entry name" value="WH-like_DNA-bd_sf"/>
</dbReference>
<dbReference type="SUPFAM" id="SSF52172">
    <property type="entry name" value="CheY-like"/>
    <property type="match status" value="1"/>
</dbReference>
<dbReference type="RefSeq" id="WP_345470814.1">
    <property type="nucleotide sequence ID" value="NZ_BAABHF010000042.1"/>
</dbReference>
<dbReference type="CDD" id="cd17574">
    <property type="entry name" value="REC_OmpR"/>
    <property type="match status" value="1"/>
</dbReference>
<evidence type="ECO:0000313" key="10">
    <source>
        <dbReference type="EMBL" id="GAA4508217.1"/>
    </source>
</evidence>
<proteinExistence type="predicted"/>
<evidence type="ECO:0000256" key="2">
    <source>
        <dbReference type="ARBA" id="ARBA00023012"/>
    </source>
</evidence>
<dbReference type="CDD" id="cd00383">
    <property type="entry name" value="trans_reg_C"/>
    <property type="match status" value="1"/>
</dbReference>
<dbReference type="PANTHER" id="PTHR48111:SF21">
    <property type="entry name" value="DNA-BINDING DUAL MASTER TRANSCRIPTIONAL REGULATOR RPAA"/>
    <property type="match status" value="1"/>
</dbReference>
<evidence type="ECO:0000256" key="3">
    <source>
        <dbReference type="ARBA" id="ARBA00023015"/>
    </source>
</evidence>
<dbReference type="SMART" id="SM00862">
    <property type="entry name" value="Trans_reg_C"/>
    <property type="match status" value="1"/>
</dbReference>
<dbReference type="PANTHER" id="PTHR48111">
    <property type="entry name" value="REGULATOR OF RPOS"/>
    <property type="match status" value="1"/>
</dbReference>
<dbReference type="Pfam" id="PF00486">
    <property type="entry name" value="Trans_reg_C"/>
    <property type="match status" value="1"/>
</dbReference>
<organism evidence="10 11">
    <name type="scientific">Actinoallomurus oryzae</name>
    <dbReference type="NCBI Taxonomy" id="502180"/>
    <lineage>
        <taxon>Bacteria</taxon>
        <taxon>Bacillati</taxon>
        <taxon>Actinomycetota</taxon>
        <taxon>Actinomycetes</taxon>
        <taxon>Streptosporangiales</taxon>
        <taxon>Thermomonosporaceae</taxon>
        <taxon>Actinoallomurus</taxon>
    </lineage>
</organism>
<dbReference type="Gene3D" id="6.10.250.690">
    <property type="match status" value="1"/>
</dbReference>
<name>A0ABP8QPR1_9ACTN</name>
<evidence type="ECO:0000259" key="8">
    <source>
        <dbReference type="PROSITE" id="PS50110"/>
    </source>
</evidence>
<dbReference type="Gene3D" id="1.10.10.10">
    <property type="entry name" value="Winged helix-like DNA-binding domain superfamily/Winged helix DNA-binding domain"/>
    <property type="match status" value="1"/>
</dbReference>
<accession>A0ABP8QPR1</accession>
<comment type="caution">
    <text evidence="10">The sequence shown here is derived from an EMBL/GenBank/DDBJ whole genome shotgun (WGS) entry which is preliminary data.</text>
</comment>
<dbReference type="Proteomes" id="UP001500503">
    <property type="component" value="Unassembled WGS sequence"/>
</dbReference>
<evidence type="ECO:0000259" key="9">
    <source>
        <dbReference type="PROSITE" id="PS51755"/>
    </source>
</evidence>
<dbReference type="EMBL" id="BAABHF010000042">
    <property type="protein sequence ID" value="GAA4508217.1"/>
    <property type="molecule type" value="Genomic_DNA"/>
</dbReference>
<keyword evidence="2" id="KW-0902">Two-component regulatory system</keyword>
<dbReference type="PROSITE" id="PS51755">
    <property type="entry name" value="OMPR_PHOB"/>
    <property type="match status" value="1"/>
</dbReference>
<evidence type="ECO:0000256" key="6">
    <source>
        <dbReference type="PROSITE-ProRule" id="PRU00169"/>
    </source>
</evidence>
<keyword evidence="3" id="KW-0805">Transcription regulation</keyword>
<feature type="domain" description="Response regulatory" evidence="8">
    <location>
        <begin position="3"/>
        <end position="116"/>
    </location>
</feature>
<gene>
    <name evidence="10" type="ORF">GCM10023191_067690</name>
</gene>
<dbReference type="SMART" id="SM00448">
    <property type="entry name" value="REC"/>
    <property type="match status" value="1"/>
</dbReference>
<evidence type="ECO:0000256" key="7">
    <source>
        <dbReference type="PROSITE-ProRule" id="PRU01091"/>
    </source>
</evidence>
<keyword evidence="4 7" id="KW-0238">DNA-binding</keyword>
<dbReference type="Pfam" id="PF00072">
    <property type="entry name" value="Response_reg"/>
    <property type="match status" value="1"/>
</dbReference>
<dbReference type="InterPro" id="IPR039420">
    <property type="entry name" value="WalR-like"/>
</dbReference>